<sequence>MTEVIDSQERRAGERRDETEDRRQGERRQADRRQGARRAIERRKESCPVCASELTPKLFCPSCKMRVIKIRN</sequence>
<dbReference type="EMBL" id="VTOW01000002">
    <property type="protein sequence ID" value="NKE71556.1"/>
    <property type="molecule type" value="Genomic_DNA"/>
</dbReference>
<protein>
    <submittedName>
        <fullName evidence="2">Uncharacterized protein</fullName>
    </submittedName>
</protein>
<reference evidence="2 3" key="1">
    <citation type="journal article" date="2020" name="Nature">
        <title>Bacterial chemolithoautotrophy via manganese oxidation.</title>
        <authorList>
            <person name="Yu H."/>
            <person name="Leadbetter J.R."/>
        </authorList>
    </citation>
    <scope>NUCLEOTIDE SEQUENCE [LARGE SCALE GENOMIC DNA]</scope>
    <source>
        <strain evidence="2 3">Mn-1</strain>
    </source>
</reference>
<dbReference type="AlphaFoldDB" id="A0A7X6IBJ9"/>
<dbReference type="Proteomes" id="UP000534783">
    <property type="component" value="Unassembled WGS sequence"/>
</dbReference>
<feature type="compositionally biased region" description="Basic and acidic residues" evidence="1">
    <location>
        <begin position="7"/>
        <end position="43"/>
    </location>
</feature>
<comment type="caution">
    <text evidence="2">The sequence shown here is derived from an EMBL/GenBank/DDBJ whole genome shotgun (WGS) entry which is preliminary data.</text>
</comment>
<evidence type="ECO:0000313" key="2">
    <source>
        <dbReference type="EMBL" id="NKE71556.1"/>
    </source>
</evidence>
<evidence type="ECO:0000256" key="1">
    <source>
        <dbReference type="SAM" id="MobiDB-lite"/>
    </source>
</evidence>
<name>A0A7X6IBJ9_9BACT</name>
<evidence type="ECO:0000313" key="3">
    <source>
        <dbReference type="Proteomes" id="UP000534783"/>
    </source>
</evidence>
<accession>A0A7X6IBJ9</accession>
<gene>
    <name evidence="2" type="ORF">MNODULE_12475</name>
</gene>
<keyword evidence="3" id="KW-1185">Reference proteome</keyword>
<organism evidence="2 3">
    <name type="scientific">Candidatus Manganitrophus noduliformans</name>
    <dbReference type="NCBI Taxonomy" id="2606439"/>
    <lineage>
        <taxon>Bacteria</taxon>
        <taxon>Pseudomonadati</taxon>
        <taxon>Nitrospirota</taxon>
        <taxon>Nitrospiria</taxon>
        <taxon>Candidatus Troglogloeales</taxon>
        <taxon>Candidatus Manganitrophaceae</taxon>
        <taxon>Candidatus Manganitrophus</taxon>
    </lineage>
</organism>
<feature type="region of interest" description="Disordered" evidence="1">
    <location>
        <begin position="1"/>
        <end position="43"/>
    </location>
</feature>
<proteinExistence type="predicted"/>